<sequence length="419" mass="47467">MLRRLLPGGRFKYVVIAVFLFLCLVFQMTPSLKASLGVNPQTPVQGRPHYLYRSRFRFDPDLEYERHISTALDQLAQNATSEGPGDPLNTIWQIYLARELSAAERPDDSVQLQQKNPEWKYQVSDSLRNSSQSDPRLSRLSQLVSSHWAEDFVTNTLSSIPDLASLYHSYPRNVQRGDLLRYLILWYYGGYYADMDVFPAQPIKSCPSLQNSIFTPDDPDVSLVVGIELDEPFASPETMRQWHWDRTYGFNQYTFFAPRRFSPILREVIVRVLAHTKRHIDESNFLLGVRYNEKTTREVTGPTVFTDSILDVLTDSLPGTHRLITKSIKADAGVGSLDHSATNSHMQRVTWAPFHGIKAPLCTPGSEARLGKEFGGLCVLPIKAWGSGQRHSGSDAFGNPEACVNHRFSGTWKKGKEKE</sequence>
<dbReference type="EMBL" id="JAPQKO010000005">
    <property type="protein sequence ID" value="KAJ5162080.1"/>
    <property type="molecule type" value="Genomic_DNA"/>
</dbReference>
<dbReference type="PANTHER" id="PTHR31834:SF9">
    <property type="entry name" value="INITIATION-SPECIFIC ALPHA-1,6-MANNOSYLTRANSFERASE"/>
    <property type="match status" value="1"/>
</dbReference>
<protein>
    <recommendedName>
        <fullName evidence="4">Alpha-1,6-mannosyltransferase</fullName>
    </recommendedName>
</protein>
<reference evidence="2" key="1">
    <citation type="submission" date="2022-11" db="EMBL/GenBank/DDBJ databases">
        <authorList>
            <person name="Petersen C."/>
        </authorList>
    </citation>
    <scope>NUCLEOTIDE SEQUENCE</scope>
    <source>
        <strain evidence="2">IBT 21917</strain>
    </source>
</reference>
<dbReference type="InterPro" id="IPR039367">
    <property type="entry name" value="Och1-like"/>
</dbReference>
<dbReference type="OrthoDB" id="409543at2759"/>
<comment type="similarity">
    <text evidence="1">Belongs to the glycosyltransferase 32 family.</text>
</comment>
<name>A0A9W9LLB6_9EURO</name>
<reference evidence="2" key="2">
    <citation type="journal article" date="2023" name="IMA Fungus">
        <title>Comparative genomic study of the Penicillium genus elucidates a diverse pangenome and 15 lateral gene transfer events.</title>
        <authorList>
            <person name="Petersen C."/>
            <person name="Sorensen T."/>
            <person name="Nielsen M.R."/>
            <person name="Sondergaard T.E."/>
            <person name="Sorensen J.L."/>
            <person name="Fitzpatrick D.A."/>
            <person name="Frisvad J.C."/>
            <person name="Nielsen K.L."/>
        </authorList>
    </citation>
    <scope>NUCLEOTIDE SEQUENCE</scope>
    <source>
        <strain evidence="2">IBT 21917</strain>
    </source>
</reference>
<dbReference type="Proteomes" id="UP001146351">
    <property type="component" value="Unassembled WGS sequence"/>
</dbReference>
<dbReference type="Gene3D" id="3.90.550.20">
    <property type="match status" value="1"/>
</dbReference>
<dbReference type="AlphaFoldDB" id="A0A9W9LLB6"/>
<dbReference type="Pfam" id="PF04488">
    <property type="entry name" value="Gly_transf_sug"/>
    <property type="match status" value="1"/>
</dbReference>
<dbReference type="SUPFAM" id="SSF53448">
    <property type="entry name" value="Nucleotide-diphospho-sugar transferases"/>
    <property type="match status" value="1"/>
</dbReference>
<proteinExistence type="inferred from homology"/>
<dbReference type="InterPro" id="IPR029044">
    <property type="entry name" value="Nucleotide-diphossugar_trans"/>
</dbReference>
<comment type="caution">
    <text evidence="2">The sequence shown here is derived from an EMBL/GenBank/DDBJ whole genome shotgun (WGS) entry which is preliminary data.</text>
</comment>
<evidence type="ECO:0000313" key="2">
    <source>
        <dbReference type="EMBL" id="KAJ5162080.1"/>
    </source>
</evidence>
<dbReference type="GO" id="GO:0006487">
    <property type="term" value="P:protein N-linked glycosylation"/>
    <property type="evidence" value="ECO:0007669"/>
    <property type="project" value="TreeGrafter"/>
</dbReference>
<dbReference type="GO" id="GO:0000136">
    <property type="term" value="C:mannan polymerase complex"/>
    <property type="evidence" value="ECO:0007669"/>
    <property type="project" value="TreeGrafter"/>
</dbReference>
<accession>A0A9W9LLB6</accession>
<evidence type="ECO:0008006" key="4">
    <source>
        <dbReference type="Google" id="ProtNLM"/>
    </source>
</evidence>
<gene>
    <name evidence="2" type="ORF">N7492_007472</name>
</gene>
<dbReference type="PANTHER" id="PTHR31834">
    <property type="entry name" value="INITIATION-SPECIFIC ALPHA-1,6-MANNOSYLTRANSFERASE"/>
    <property type="match status" value="1"/>
</dbReference>
<evidence type="ECO:0000256" key="1">
    <source>
        <dbReference type="ARBA" id="ARBA00009003"/>
    </source>
</evidence>
<organism evidence="2 3">
    <name type="scientific">Penicillium capsulatum</name>
    <dbReference type="NCBI Taxonomy" id="69766"/>
    <lineage>
        <taxon>Eukaryota</taxon>
        <taxon>Fungi</taxon>
        <taxon>Dikarya</taxon>
        <taxon>Ascomycota</taxon>
        <taxon>Pezizomycotina</taxon>
        <taxon>Eurotiomycetes</taxon>
        <taxon>Eurotiomycetidae</taxon>
        <taxon>Eurotiales</taxon>
        <taxon>Aspergillaceae</taxon>
        <taxon>Penicillium</taxon>
    </lineage>
</organism>
<dbReference type="InterPro" id="IPR007577">
    <property type="entry name" value="GlycoTrfase_DXD_sugar-bd_CS"/>
</dbReference>
<keyword evidence="3" id="KW-1185">Reference proteome</keyword>
<dbReference type="GO" id="GO:0000009">
    <property type="term" value="F:alpha-1,6-mannosyltransferase activity"/>
    <property type="evidence" value="ECO:0007669"/>
    <property type="project" value="InterPro"/>
</dbReference>
<evidence type="ECO:0000313" key="3">
    <source>
        <dbReference type="Proteomes" id="UP001146351"/>
    </source>
</evidence>